<dbReference type="Proteomes" id="UP001302321">
    <property type="component" value="Unassembled WGS sequence"/>
</dbReference>
<reference evidence="1" key="2">
    <citation type="submission" date="2023-05" db="EMBL/GenBank/DDBJ databases">
        <authorList>
            <consortium name="Lawrence Berkeley National Laboratory"/>
            <person name="Steindorff A."/>
            <person name="Hensen N."/>
            <person name="Bonometti L."/>
            <person name="Westerberg I."/>
            <person name="Brannstrom I.O."/>
            <person name="Guillou S."/>
            <person name="Cros-Aarteil S."/>
            <person name="Calhoun S."/>
            <person name="Haridas S."/>
            <person name="Kuo A."/>
            <person name="Mondo S."/>
            <person name="Pangilinan J."/>
            <person name="Riley R."/>
            <person name="Labutti K."/>
            <person name="Andreopoulos B."/>
            <person name="Lipzen A."/>
            <person name="Chen C."/>
            <person name="Yanf M."/>
            <person name="Daum C."/>
            <person name="Ng V."/>
            <person name="Clum A."/>
            <person name="Ohm R."/>
            <person name="Martin F."/>
            <person name="Silar P."/>
            <person name="Natvig D."/>
            <person name="Lalanne C."/>
            <person name="Gautier V."/>
            <person name="Ament-Velasquez S.L."/>
            <person name="Kruys A."/>
            <person name="Hutchinson M.I."/>
            <person name="Powell A.J."/>
            <person name="Barry K."/>
            <person name="Miller A.N."/>
            <person name="Grigoriev I.V."/>
            <person name="Debuchy R."/>
            <person name="Gladieux P."/>
            <person name="Thoren M.H."/>
            <person name="Johannesson H."/>
        </authorList>
    </citation>
    <scope>NUCLEOTIDE SEQUENCE</scope>
    <source>
        <strain evidence="1">CBS 892.96</strain>
    </source>
</reference>
<accession>A0AAN6W8T6</accession>
<proteinExistence type="predicted"/>
<dbReference type="AlphaFoldDB" id="A0AAN6W8T6"/>
<keyword evidence="2" id="KW-1185">Reference proteome</keyword>
<feature type="non-terminal residue" evidence="1">
    <location>
        <position position="1"/>
    </location>
</feature>
<dbReference type="GO" id="GO:0003964">
    <property type="term" value="F:RNA-directed DNA polymerase activity"/>
    <property type="evidence" value="ECO:0007669"/>
    <property type="project" value="UniProtKB-KW"/>
</dbReference>
<keyword evidence="1" id="KW-0695">RNA-directed DNA polymerase</keyword>
<dbReference type="EMBL" id="MU866175">
    <property type="protein sequence ID" value="KAK4177118.1"/>
    <property type="molecule type" value="Genomic_DNA"/>
</dbReference>
<evidence type="ECO:0000313" key="1">
    <source>
        <dbReference type="EMBL" id="KAK4177118.1"/>
    </source>
</evidence>
<sequence length="210" mass="23487">VAAVLYGITGRPSDNSQEAFLAIGYAWRDRSPPFSAHWAPGHMGIEGNEAADVQAGLGGSLPDPGFPPALTAVKARARALKREAWKEWWSTNRPERYARLAIPGPGKRPPPELSLARKTLHHLLAERTGHGDFEAYHLRFGHEVYRTCRCGQPTAVEHFAECAEARVRGPWGSEIRRALRRPQRLLGKDWKKYAEWVESTGAYDPAEEEE</sequence>
<gene>
    <name evidence="1" type="ORF">QBC36DRAFT_139823</name>
</gene>
<keyword evidence="1" id="KW-0808">Transferase</keyword>
<name>A0AAN6W8T6_9PEZI</name>
<protein>
    <submittedName>
        <fullName evidence="1">Reverse transcriptase domain protein</fullName>
    </submittedName>
</protein>
<reference evidence="1" key="1">
    <citation type="journal article" date="2023" name="Mol. Phylogenet. Evol.">
        <title>Genome-scale phylogeny and comparative genomics of the fungal order Sordariales.</title>
        <authorList>
            <person name="Hensen N."/>
            <person name="Bonometti L."/>
            <person name="Westerberg I."/>
            <person name="Brannstrom I.O."/>
            <person name="Guillou S."/>
            <person name="Cros-Aarteil S."/>
            <person name="Calhoun S."/>
            <person name="Haridas S."/>
            <person name="Kuo A."/>
            <person name="Mondo S."/>
            <person name="Pangilinan J."/>
            <person name="Riley R."/>
            <person name="LaButti K."/>
            <person name="Andreopoulos B."/>
            <person name="Lipzen A."/>
            <person name="Chen C."/>
            <person name="Yan M."/>
            <person name="Daum C."/>
            <person name="Ng V."/>
            <person name="Clum A."/>
            <person name="Steindorff A."/>
            <person name="Ohm R.A."/>
            <person name="Martin F."/>
            <person name="Silar P."/>
            <person name="Natvig D.O."/>
            <person name="Lalanne C."/>
            <person name="Gautier V."/>
            <person name="Ament-Velasquez S.L."/>
            <person name="Kruys A."/>
            <person name="Hutchinson M.I."/>
            <person name="Powell A.J."/>
            <person name="Barry K."/>
            <person name="Miller A.N."/>
            <person name="Grigoriev I.V."/>
            <person name="Debuchy R."/>
            <person name="Gladieux P."/>
            <person name="Hiltunen Thoren M."/>
            <person name="Johannesson H."/>
        </authorList>
    </citation>
    <scope>NUCLEOTIDE SEQUENCE</scope>
    <source>
        <strain evidence="1">CBS 892.96</strain>
    </source>
</reference>
<keyword evidence="1" id="KW-0548">Nucleotidyltransferase</keyword>
<organism evidence="1 2">
    <name type="scientific">Triangularia setosa</name>
    <dbReference type="NCBI Taxonomy" id="2587417"/>
    <lineage>
        <taxon>Eukaryota</taxon>
        <taxon>Fungi</taxon>
        <taxon>Dikarya</taxon>
        <taxon>Ascomycota</taxon>
        <taxon>Pezizomycotina</taxon>
        <taxon>Sordariomycetes</taxon>
        <taxon>Sordariomycetidae</taxon>
        <taxon>Sordariales</taxon>
        <taxon>Podosporaceae</taxon>
        <taxon>Triangularia</taxon>
    </lineage>
</organism>
<evidence type="ECO:0000313" key="2">
    <source>
        <dbReference type="Proteomes" id="UP001302321"/>
    </source>
</evidence>
<comment type="caution">
    <text evidence="1">The sequence shown here is derived from an EMBL/GenBank/DDBJ whole genome shotgun (WGS) entry which is preliminary data.</text>
</comment>